<accession>A0A2U9BGL5</accession>
<dbReference type="PANTHER" id="PTHR22792:SF48">
    <property type="entry name" value="LA-RELATED PROTEIN 4"/>
    <property type="match status" value="1"/>
</dbReference>
<dbReference type="GO" id="GO:0005829">
    <property type="term" value="C:cytosol"/>
    <property type="evidence" value="ECO:0007669"/>
    <property type="project" value="TreeGrafter"/>
</dbReference>
<dbReference type="Pfam" id="PF05383">
    <property type="entry name" value="La"/>
    <property type="match status" value="1"/>
</dbReference>
<dbReference type="SMART" id="SM00715">
    <property type="entry name" value="LA"/>
    <property type="match status" value="1"/>
</dbReference>
<feature type="region of interest" description="Disordered" evidence="4">
    <location>
        <begin position="613"/>
        <end position="843"/>
    </location>
</feature>
<dbReference type="AlphaFoldDB" id="A0A2U9BGL5"/>
<feature type="compositionally biased region" description="Basic residues" evidence="4">
    <location>
        <begin position="462"/>
        <end position="471"/>
    </location>
</feature>
<evidence type="ECO:0000256" key="4">
    <source>
        <dbReference type="SAM" id="MobiDB-lite"/>
    </source>
</evidence>
<dbReference type="Pfam" id="PF26088">
    <property type="entry name" value="RRM_LARP4"/>
    <property type="match status" value="1"/>
</dbReference>
<feature type="compositionally biased region" description="Polar residues" evidence="4">
    <location>
        <begin position="501"/>
        <end position="516"/>
    </location>
</feature>
<feature type="compositionally biased region" description="Low complexity" evidence="4">
    <location>
        <begin position="695"/>
        <end position="705"/>
    </location>
</feature>
<dbReference type="GO" id="GO:0003730">
    <property type="term" value="F:mRNA 3'-UTR binding"/>
    <property type="evidence" value="ECO:0007669"/>
    <property type="project" value="TreeGrafter"/>
</dbReference>
<feature type="region of interest" description="Disordered" evidence="4">
    <location>
        <begin position="43"/>
        <end position="103"/>
    </location>
</feature>
<feature type="compositionally biased region" description="Polar residues" evidence="4">
    <location>
        <begin position="613"/>
        <end position="628"/>
    </location>
</feature>
<dbReference type="InterPro" id="IPR036390">
    <property type="entry name" value="WH_DNA-bd_sf"/>
</dbReference>
<proteinExistence type="predicted"/>
<reference evidence="6 7" key="1">
    <citation type="submission" date="2017-12" db="EMBL/GenBank/DDBJ databases">
        <title>Integrating genomic resources of turbot (Scophthalmus maximus) in depth evaluation of genetic and physical mapping variation across individuals.</title>
        <authorList>
            <person name="Martinez P."/>
        </authorList>
    </citation>
    <scope>NUCLEOTIDE SEQUENCE [LARGE SCALE GENOMIC DNA]</scope>
</reference>
<evidence type="ECO:0000259" key="5">
    <source>
        <dbReference type="PROSITE" id="PS50961"/>
    </source>
</evidence>
<dbReference type="PANTHER" id="PTHR22792">
    <property type="entry name" value="LUPUS LA PROTEIN-RELATED"/>
    <property type="match status" value="1"/>
</dbReference>
<keyword evidence="1" id="KW-0597">Phosphoprotein</keyword>
<dbReference type="PROSITE" id="PS50961">
    <property type="entry name" value="HTH_LA"/>
    <property type="match status" value="1"/>
</dbReference>
<feature type="compositionally biased region" description="Basic and acidic residues" evidence="4">
    <location>
        <begin position="82"/>
        <end position="92"/>
    </location>
</feature>
<feature type="region of interest" description="Disordered" evidence="4">
    <location>
        <begin position="1"/>
        <end position="27"/>
    </location>
</feature>
<dbReference type="InterPro" id="IPR006630">
    <property type="entry name" value="La_HTH"/>
</dbReference>
<keyword evidence="7" id="KW-1185">Reference proteome</keyword>
<feature type="domain" description="HTH La-type RNA-binding" evidence="5">
    <location>
        <begin position="205"/>
        <end position="294"/>
    </location>
</feature>
<protein>
    <submittedName>
        <fullName evidence="6">Putative la-related protein 4-like</fullName>
    </submittedName>
</protein>
<evidence type="ECO:0000313" key="6">
    <source>
        <dbReference type="EMBL" id="AWP02959.1"/>
    </source>
</evidence>
<name>A0A2U9BGL5_SCOMX</name>
<dbReference type="PRINTS" id="PR01217">
    <property type="entry name" value="PRICHEXTENSN"/>
</dbReference>
<sequence length="843" mass="92074">MCGNSERSRGLDALEVGVREDAPPGLEHARSLWVSLPVAGETIVKRRKKKKSNDGPLFKKCGQPPVNPRREIHPTGRLNPSEPERTSEEGEARSSMVTTKGAGLNPNAKVWQEVPAHQNQIPEGMEDSPWLQTYPPPAEMTNSYPDVPSSGAQGLDNEFPDGAADFAAVATEDNENGLNQPDMGFLVFDPQSDSAVDCDVSKEQPMSEENLRDSLKKQLEFCFSRENLSKDLYLISQMDSDQFVPIWTIACMEDIKALTTDMDLIVDVLRASPMVQVDESGEKVRPNHSRCIIILREVPESTPVEEVEALFKSENCPKVLCAEFAHNSNWYITFQSDMDALQAFRYLREEVKMFQGKPIMARIKAINTFFGKNGFRSVDSSVYSQPAQPQAQYGSPVYMQQVYSPQQQYPVYPVVSPSWNPSVVPYFETPLAPFPNGGFMNGYNSPGNYKANSINTHRPMSRNRNHVKGHHRPADGHSTSPSSSLALGALMDGLPGPTSPQPLQTPGTQSGTTSEPVSLPSFSFRDNYLPATGDLNGGGRGRRGSHRGMRRKREDELTMRPVPLMEAKVSPPPKFDLAASNFPPLPGSVVSMRGEAAPEMRLSDVVRGLKVTNKSVSQEVNETRNTPASEEPVNTPDPVAPAAEPAPVALQTEAAPTSCDSSSVKEEDEAEHPPPEETISSPVQAVTPAEPEPVPSTCSPTVPTETPSPSPSTPTSELGLRKLSYAEVCQRLAQDKPPAQMPSPSPPASSAGQPLQELKVNRGEEPCPNNRRTTDKPEKNGESRPPRQPLRSFRGVNGQARAGGAGLKLREHQRGLNTGKPFTPQRGARRSGKEQNIPPRSPK</sequence>
<dbReference type="InterPro" id="IPR036388">
    <property type="entry name" value="WH-like_DNA-bd_sf"/>
</dbReference>
<feature type="compositionally biased region" description="Low complexity" evidence="4">
    <location>
        <begin position="636"/>
        <end position="649"/>
    </location>
</feature>
<evidence type="ECO:0000256" key="1">
    <source>
        <dbReference type="ARBA" id="ARBA00022553"/>
    </source>
</evidence>
<feature type="region of interest" description="Disordered" evidence="4">
    <location>
        <begin position="462"/>
        <end position="554"/>
    </location>
</feature>
<dbReference type="Gene3D" id="1.10.10.10">
    <property type="entry name" value="Winged helix-like DNA-binding domain superfamily/Winged helix DNA-binding domain"/>
    <property type="match status" value="1"/>
</dbReference>
<feature type="compositionally biased region" description="Basic and acidic residues" evidence="4">
    <location>
        <begin position="772"/>
        <end position="785"/>
    </location>
</feature>
<evidence type="ECO:0000256" key="3">
    <source>
        <dbReference type="PROSITE-ProRule" id="PRU00332"/>
    </source>
</evidence>
<dbReference type="CDD" id="cd08035">
    <property type="entry name" value="LARP_4"/>
    <property type="match status" value="1"/>
</dbReference>
<feature type="compositionally biased region" description="Basic residues" evidence="4">
    <location>
        <begin position="540"/>
        <end position="551"/>
    </location>
</feature>
<dbReference type="GO" id="GO:0045727">
    <property type="term" value="P:positive regulation of translation"/>
    <property type="evidence" value="ECO:0007669"/>
    <property type="project" value="TreeGrafter"/>
</dbReference>
<dbReference type="Proteomes" id="UP000246464">
    <property type="component" value="Chromosome 6"/>
</dbReference>
<dbReference type="SUPFAM" id="SSF46785">
    <property type="entry name" value="Winged helix' DNA-binding domain"/>
    <property type="match status" value="1"/>
</dbReference>
<evidence type="ECO:0000313" key="7">
    <source>
        <dbReference type="Proteomes" id="UP000246464"/>
    </source>
</evidence>
<dbReference type="STRING" id="52904.ENSSMAP00000004572"/>
<dbReference type="InterPro" id="IPR058699">
    <property type="entry name" value="RRM_LARP4/4B"/>
</dbReference>
<keyword evidence="2 3" id="KW-0694">RNA-binding</keyword>
<gene>
    <name evidence="6" type="ORF">SMAX5B_014132</name>
</gene>
<dbReference type="EMBL" id="CP026248">
    <property type="protein sequence ID" value="AWP02959.1"/>
    <property type="molecule type" value="Genomic_DNA"/>
</dbReference>
<dbReference type="GO" id="GO:0010494">
    <property type="term" value="C:cytoplasmic stress granule"/>
    <property type="evidence" value="ECO:0007669"/>
    <property type="project" value="TreeGrafter"/>
</dbReference>
<dbReference type="InterPro" id="IPR045180">
    <property type="entry name" value="La_dom_prot"/>
</dbReference>
<evidence type="ECO:0000256" key="2">
    <source>
        <dbReference type="ARBA" id="ARBA00022884"/>
    </source>
</evidence>
<organism evidence="6 7">
    <name type="scientific">Scophthalmus maximus</name>
    <name type="common">Turbot</name>
    <name type="synonym">Psetta maxima</name>
    <dbReference type="NCBI Taxonomy" id="52904"/>
    <lineage>
        <taxon>Eukaryota</taxon>
        <taxon>Metazoa</taxon>
        <taxon>Chordata</taxon>
        <taxon>Craniata</taxon>
        <taxon>Vertebrata</taxon>
        <taxon>Euteleostomi</taxon>
        <taxon>Actinopterygii</taxon>
        <taxon>Neopterygii</taxon>
        <taxon>Teleostei</taxon>
        <taxon>Neoteleostei</taxon>
        <taxon>Acanthomorphata</taxon>
        <taxon>Carangaria</taxon>
        <taxon>Pleuronectiformes</taxon>
        <taxon>Pleuronectoidei</taxon>
        <taxon>Scophthalmidae</taxon>
        <taxon>Scophthalmus</taxon>
    </lineage>
</organism>